<dbReference type="GO" id="GO:0043657">
    <property type="term" value="C:host cell"/>
    <property type="evidence" value="ECO:0007669"/>
    <property type="project" value="UniProtKB-SubCell"/>
</dbReference>
<dbReference type="eggNOG" id="ENOG502RY76">
    <property type="taxonomic scope" value="Eukaryota"/>
</dbReference>
<keyword evidence="4" id="KW-0732">Signal</keyword>
<comment type="subcellular location">
    <subcellularLocation>
        <location evidence="1">Host cell</location>
    </subcellularLocation>
    <subcellularLocation>
        <location evidence="2">Secreted</location>
    </subcellularLocation>
</comment>
<evidence type="ECO:0000313" key="6">
    <source>
        <dbReference type="EMBL" id="EEY59517.1"/>
    </source>
</evidence>
<reference evidence="7" key="1">
    <citation type="journal article" date="2009" name="Nature">
        <title>Genome sequence and analysis of the Irish potato famine pathogen Phytophthora infestans.</title>
        <authorList>
            <consortium name="The Broad Institute Genome Sequencing Platform"/>
            <person name="Haas B.J."/>
            <person name="Kamoun S."/>
            <person name="Zody M.C."/>
            <person name="Jiang R.H."/>
            <person name="Handsaker R.E."/>
            <person name="Cano L.M."/>
            <person name="Grabherr M."/>
            <person name="Kodira C.D."/>
            <person name="Raffaele S."/>
            <person name="Torto-Alalibo T."/>
            <person name="Bozkurt T.O."/>
            <person name="Ah-Fong A.M."/>
            <person name="Alvarado L."/>
            <person name="Anderson V.L."/>
            <person name="Armstrong M.R."/>
            <person name="Avrova A."/>
            <person name="Baxter L."/>
            <person name="Beynon J."/>
            <person name="Boevink P.C."/>
            <person name="Bollmann S.R."/>
            <person name="Bos J.I."/>
            <person name="Bulone V."/>
            <person name="Cai G."/>
            <person name="Cakir C."/>
            <person name="Carrington J.C."/>
            <person name="Chawner M."/>
            <person name="Conti L."/>
            <person name="Costanzo S."/>
            <person name="Ewan R."/>
            <person name="Fahlgren N."/>
            <person name="Fischbach M.A."/>
            <person name="Fugelstad J."/>
            <person name="Gilroy E.M."/>
            <person name="Gnerre S."/>
            <person name="Green P.J."/>
            <person name="Grenville-Briggs L.J."/>
            <person name="Griffith J."/>
            <person name="Grunwald N.J."/>
            <person name="Horn K."/>
            <person name="Horner N.R."/>
            <person name="Hu C.H."/>
            <person name="Huitema E."/>
            <person name="Jeong D.H."/>
            <person name="Jones A.M."/>
            <person name="Jones J.D."/>
            <person name="Jones R.W."/>
            <person name="Karlsson E.K."/>
            <person name="Kunjeti S.G."/>
            <person name="Lamour K."/>
            <person name="Liu Z."/>
            <person name="Ma L."/>
            <person name="Maclean D."/>
            <person name="Chibucos M.C."/>
            <person name="McDonald H."/>
            <person name="McWalters J."/>
            <person name="Meijer H.J."/>
            <person name="Morgan W."/>
            <person name="Morris P.F."/>
            <person name="Munro C.A."/>
            <person name="O'Neill K."/>
            <person name="Ospina-Giraldo M."/>
            <person name="Pinzon A."/>
            <person name="Pritchard L."/>
            <person name="Ramsahoye B."/>
            <person name="Ren Q."/>
            <person name="Restrepo S."/>
            <person name="Roy S."/>
            <person name="Sadanandom A."/>
            <person name="Savidor A."/>
            <person name="Schornack S."/>
            <person name="Schwartz D.C."/>
            <person name="Schumann U.D."/>
            <person name="Schwessinger B."/>
            <person name="Seyer L."/>
            <person name="Sharpe T."/>
            <person name="Silvar C."/>
            <person name="Song J."/>
            <person name="Studholme D.J."/>
            <person name="Sykes S."/>
            <person name="Thines M."/>
            <person name="van de Vondervoort P.J."/>
            <person name="Phuntumart V."/>
            <person name="Wawra S."/>
            <person name="Weide R."/>
            <person name="Win J."/>
            <person name="Young C."/>
            <person name="Zhou S."/>
            <person name="Fry W."/>
            <person name="Meyers B.C."/>
            <person name="van West P."/>
            <person name="Ristaino J."/>
            <person name="Govers F."/>
            <person name="Birch P.R."/>
            <person name="Whisson S.C."/>
            <person name="Judelson H.S."/>
            <person name="Nusbaum C."/>
        </authorList>
    </citation>
    <scope>NUCLEOTIDE SEQUENCE [LARGE SCALE GENOMIC DNA]</scope>
    <source>
        <strain evidence="7">T30-4</strain>
    </source>
</reference>
<feature type="signal peptide" evidence="4">
    <location>
        <begin position="1"/>
        <end position="17"/>
    </location>
</feature>
<proteinExistence type="predicted"/>
<dbReference type="EMBL" id="DS028141">
    <property type="protein sequence ID" value="EEY59517.1"/>
    <property type="molecule type" value="Genomic_DNA"/>
</dbReference>
<protein>
    <submittedName>
        <fullName evidence="6">Crinkler (CRN) family protein</fullName>
    </submittedName>
</protein>
<evidence type="ECO:0000313" key="7">
    <source>
        <dbReference type="Proteomes" id="UP000006643"/>
    </source>
</evidence>
<evidence type="ECO:0000256" key="3">
    <source>
        <dbReference type="ARBA" id="ARBA00022525"/>
    </source>
</evidence>
<dbReference type="InterPro" id="IPR045379">
    <property type="entry name" value="Crinkler_N"/>
</dbReference>
<dbReference type="OrthoDB" id="128002at2759"/>
<dbReference type="KEGG" id="pif:PITG_12074"/>
<dbReference type="GO" id="GO:0005576">
    <property type="term" value="C:extracellular region"/>
    <property type="evidence" value="ECO:0007669"/>
    <property type="project" value="UniProtKB-SubCell"/>
</dbReference>
<dbReference type="InParanoid" id="D0NIZ9"/>
<dbReference type="VEuPathDB" id="FungiDB:PITG_12074"/>
<evidence type="ECO:0000256" key="1">
    <source>
        <dbReference type="ARBA" id="ARBA00004340"/>
    </source>
</evidence>
<dbReference type="Proteomes" id="UP000006643">
    <property type="component" value="Unassembled WGS sequence"/>
</dbReference>
<accession>D0NIZ9</accession>
<evidence type="ECO:0000259" key="5">
    <source>
        <dbReference type="Pfam" id="PF20147"/>
    </source>
</evidence>
<keyword evidence="7" id="KW-1185">Reference proteome</keyword>
<dbReference type="Pfam" id="PF20147">
    <property type="entry name" value="Crinkler"/>
    <property type="match status" value="1"/>
</dbReference>
<name>D0NIZ9_PHYIT</name>
<evidence type="ECO:0000256" key="2">
    <source>
        <dbReference type="ARBA" id="ARBA00004613"/>
    </source>
</evidence>
<evidence type="ECO:0000256" key="4">
    <source>
        <dbReference type="SAM" id="SignalP"/>
    </source>
</evidence>
<dbReference type="RefSeq" id="XP_002900710.1">
    <property type="nucleotide sequence ID" value="XM_002900664.1"/>
</dbReference>
<dbReference type="GeneID" id="9473086"/>
<dbReference type="AlphaFoldDB" id="D0NIZ9"/>
<gene>
    <name evidence="6" type="ORF">PITG_12074</name>
</gene>
<organism evidence="6 7">
    <name type="scientific">Phytophthora infestans (strain T30-4)</name>
    <name type="common">Potato late blight agent</name>
    <dbReference type="NCBI Taxonomy" id="403677"/>
    <lineage>
        <taxon>Eukaryota</taxon>
        <taxon>Sar</taxon>
        <taxon>Stramenopiles</taxon>
        <taxon>Oomycota</taxon>
        <taxon>Peronosporomycetes</taxon>
        <taxon>Peronosporales</taxon>
        <taxon>Peronosporaceae</taxon>
        <taxon>Phytophthora</taxon>
    </lineage>
</organism>
<keyword evidence="3" id="KW-0964">Secreted</keyword>
<dbReference type="HOGENOM" id="CLU_022586_0_0_1"/>
<feature type="chain" id="PRO_5003012098" evidence="4">
    <location>
        <begin position="18"/>
        <end position="750"/>
    </location>
</feature>
<sequence>MVKLFCALAGAAGSAFSVRVDKSDTVDDLRNMIRDHPQFGHPNSKLQLFLAKKGGAWLNSDGAAAVTLDEHGNPQGFDKMDPSLWIKNDRYFGEKFQPNEGQIHVLAVVPTEAAVVPALSQQSFFWKEPKSLVATTGANWDFQNSLDLGNLASAIGCHYEAWRDGKTDKRTHPLFVCLDGPGTVKSRLLDEFPKILQQRIFRDETQGDPAMKQLLQTAYNFKITFENGTTDNYGISDPRKMIGTRMLYQLQESDWTMFNANPVNQVFSAEVLTKLSAITETDSNRMCVILCVDSLQKLQHEPGSKHSEFYTAFASLCDLVNASKCWLIVICAATIYQPVDEFLAASPQWREMLQTTSLKRPKIDGRDVFDTFDYGNGALTQLLVDDMGGHGRALEELFNVMLQNQGQAFEFIPVMHNVLAAIRQAYPAIVAQMQSMKQAFLAVISRRRVDGNSLFGILTLDQVISCGLIRLDGTQLQCPFILYMLLETHDIPWSKHATYAPAERLEDLKPWQLWEHFNCKFRVLKSQAFAQEESVLWTDIHHGARFGDGCNRRVIERQLTYALADKRMPTKTKGFKEERCSCGNDQGKCFLYQPADGSPSGDAFLCLEDATKGFFHEVHQCKCVEGNLSLDVFEQERLKAAGPDDLFILYCTSLVTTDLCLLPNSAFVDATCWEAYYGPFAARAFFIKSVPLPCINTSSEVQLEFVEGVGPAYRARIAKKRPFTSLEDAFVKTKIPVKVLRRFKFNTDSR</sequence>
<feature type="domain" description="Crinkler effector protein N-terminal" evidence="5">
    <location>
        <begin position="2"/>
        <end position="107"/>
    </location>
</feature>
<dbReference type="CDD" id="cd17039">
    <property type="entry name" value="Ubl_ubiquitin_like"/>
    <property type="match status" value="1"/>
</dbReference>